<evidence type="ECO:0000313" key="1">
    <source>
        <dbReference type="EMBL" id="VEL10308.1"/>
    </source>
</evidence>
<accession>A0A448WF90</accession>
<gene>
    <name evidence="1" type="ORF">PXEA_LOCUS3748</name>
</gene>
<evidence type="ECO:0000313" key="2">
    <source>
        <dbReference type="Proteomes" id="UP000784294"/>
    </source>
</evidence>
<reference evidence="1" key="1">
    <citation type="submission" date="2018-11" db="EMBL/GenBank/DDBJ databases">
        <authorList>
            <consortium name="Pathogen Informatics"/>
        </authorList>
    </citation>
    <scope>NUCLEOTIDE SEQUENCE</scope>
</reference>
<organism evidence="1 2">
    <name type="scientific">Protopolystoma xenopodis</name>
    <dbReference type="NCBI Taxonomy" id="117903"/>
    <lineage>
        <taxon>Eukaryota</taxon>
        <taxon>Metazoa</taxon>
        <taxon>Spiralia</taxon>
        <taxon>Lophotrochozoa</taxon>
        <taxon>Platyhelminthes</taxon>
        <taxon>Monogenea</taxon>
        <taxon>Polyopisthocotylea</taxon>
        <taxon>Polystomatidea</taxon>
        <taxon>Polystomatidae</taxon>
        <taxon>Protopolystoma</taxon>
    </lineage>
</organism>
<dbReference type="EMBL" id="CAAALY010008645">
    <property type="protein sequence ID" value="VEL10308.1"/>
    <property type="molecule type" value="Genomic_DNA"/>
</dbReference>
<feature type="non-terminal residue" evidence="1">
    <location>
        <position position="1"/>
    </location>
</feature>
<dbReference type="AlphaFoldDB" id="A0A448WF90"/>
<proteinExistence type="predicted"/>
<comment type="caution">
    <text evidence="1">The sequence shown here is derived from an EMBL/GenBank/DDBJ whole genome shotgun (WGS) entry which is preliminary data.</text>
</comment>
<protein>
    <submittedName>
        <fullName evidence="1">Uncharacterized protein</fullName>
    </submittedName>
</protein>
<sequence>MNSVLARFDKDIKPNKSDYQGGLIISNSENWFQTTERPLRQWYTGMDRAEEDGAASNGETNWVGCSRLAIKRGMLADTSGYQRRISGGEGSQTSPSIGFEAREKFVFAFYPDEWEKTMHKVESVKVDPQKMRLKIDYENRQGRDSGCHQDQYYIPNLDYRRLGGSDEGERRNDICAKSEKRRVDLSVVKRQVEMLNKNQIQRRVKEELSSANLSEIQHQGTLTFELSPKSVCVDTNGEKNNRIGGQQRMENPRICRDPMGRRRIFLPKSTDCVITKHEKIIQTNCLFKKTEGLAKSKLRESWRGKRGPTRSRIYAGGQAAIAETAADWLLGGQLFKNIRRQLRRKKTHVVGGNLPVTCMPTVRTLVPAETDSDRLFIAVVPPSLANVFYRSRPWPEKQKNEYKSQPKT</sequence>
<dbReference type="Proteomes" id="UP000784294">
    <property type="component" value="Unassembled WGS sequence"/>
</dbReference>
<name>A0A448WF90_9PLAT</name>
<keyword evidence="2" id="KW-1185">Reference proteome</keyword>